<dbReference type="EMBL" id="LAZR01059284">
    <property type="protein sequence ID" value="KKK68118.1"/>
    <property type="molecule type" value="Genomic_DNA"/>
</dbReference>
<sequence>MSTKLPYTHSIVNTGINIRFTGTRNFRSTNAELLLVVEGIPSASGSITIDEYPPTEYSGSLKGDWLSNLIDGQQYYVIPTLKLTGFSGSQAHAYDINLRSDDDMQQYTYSGSLGDSYAADDFYLNYNGPNGDAFINVFKGHAAGRHIKYDNGDDRFEFNTDIQTPNDIDAGGDITAQTNVISVSGFIQGPLLRSNSHMYINFDGGDGNSSLYFYENGSSTGAKLMWNDGTSKFNFDQPLLVTGNLDVSGEVIATGRIRTDFSIYNNNSGPDADSYVFFYEGGSNQGRWLKWDDSDNRFEFNDSLVVTGDITAANLIATTSGSSLKDTLIDGNLQV</sequence>
<feature type="non-terminal residue" evidence="1">
    <location>
        <position position="335"/>
    </location>
</feature>
<reference evidence="1" key="1">
    <citation type="journal article" date="2015" name="Nature">
        <title>Complex archaea that bridge the gap between prokaryotes and eukaryotes.</title>
        <authorList>
            <person name="Spang A."/>
            <person name="Saw J.H."/>
            <person name="Jorgensen S.L."/>
            <person name="Zaremba-Niedzwiedzka K."/>
            <person name="Martijn J."/>
            <person name="Lind A.E."/>
            <person name="van Eijk R."/>
            <person name="Schleper C."/>
            <person name="Guy L."/>
            <person name="Ettema T.J."/>
        </authorList>
    </citation>
    <scope>NUCLEOTIDE SEQUENCE</scope>
</reference>
<evidence type="ECO:0000313" key="1">
    <source>
        <dbReference type="EMBL" id="KKK68118.1"/>
    </source>
</evidence>
<dbReference type="AlphaFoldDB" id="A0A0F8XGU1"/>
<protein>
    <submittedName>
        <fullName evidence="1">Uncharacterized protein</fullName>
    </submittedName>
</protein>
<accession>A0A0F8XGU1</accession>
<organism evidence="1">
    <name type="scientific">marine sediment metagenome</name>
    <dbReference type="NCBI Taxonomy" id="412755"/>
    <lineage>
        <taxon>unclassified sequences</taxon>
        <taxon>metagenomes</taxon>
        <taxon>ecological metagenomes</taxon>
    </lineage>
</organism>
<gene>
    <name evidence="1" type="ORF">LCGC14_2947280</name>
</gene>
<proteinExistence type="predicted"/>
<comment type="caution">
    <text evidence="1">The sequence shown here is derived from an EMBL/GenBank/DDBJ whole genome shotgun (WGS) entry which is preliminary data.</text>
</comment>
<name>A0A0F8XGU1_9ZZZZ</name>